<feature type="transmembrane region" description="Helical" evidence="1">
    <location>
        <begin position="20"/>
        <end position="38"/>
    </location>
</feature>
<dbReference type="SUPFAM" id="SSF52540">
    <property type="entry name" value="P-loop containing nucleoside triphosphate hydrolases"/>
    <property type="match status" value="1"/>
</dbReference>
<dbReference type="InterPro" id="IPR010623">
    <property type="entry name" value="IcmF_C"/>
</dbReference>
<evidence type="ECO:0008006" key="8">
    <source>
        <dbReference type="Google" id="ProtNLM"/>
    </source>
</evidence>
<evidence type="ECO:0000256" key="1">
    <source>
        <dbReference type="SAM" id="Phobius"/>
    </source>
</evidence>
<dbReference type="EMBL" id="NFZW01000009">
    <property type="protein sequence ID" value="RFA36437.1"/>
    <property type="molecule type" value="Genomic_DNA"/>
</dbReference>
<sequence>MSGRWMQVFSILQRLVISRFGSSLIGLIAVIALIWYAGPLLGITSASTRLMMIGGAVLVAALYFGIKLFVSTRKGDRLVNDLSEQGEGGDDDRAAELESIREKMNEAIASLKSSELGAGYRGKAALYALPWYMIIGPSAAGKSTLLRQSGLHFPYANADDLHLRGFGGTRNCDWWFSDQAILLDTAGRYTTEDDDREEWLTFLDLLRRNRPRMPINGVLICISISDLLTADSEGLERHVKILRERINELMQQLGLVFPVYIVFTKCDLIQGFETYFEDLSETERNQVWGTYLLETDEEQDPATVFEERMRELYGKLCELRLRKLAMQRNMTRKATLFDFPNQFDAATDKLTEFIHLLFRANPYQETPRFAGVYFTSGTQEGTPLQRLVGNLRQAFGFAQEPTARTGQPKAYFIKNLFTDVIFPLQSLVRGNRRRILTERWLKGAALGSALAVIVGTVLTLSGAFTTNGLLLASGTSAVSELRQVVRTGYAEPQQQYRALEGVYDHYHTLLEYQQNRPLVSRIGVYTGHRQIPALESVLETTMDGMFRDRIVRSLEHRLENHARHWETADNQGRERLRDNYYQALKVYLMTVRVPERLDIDEATPLLADLWAQQVAFADVDQPYREVRNRAPHMERMVRFYLSREGDIQWEPRNELITQAQNHLRTPPNAEQLYEQIVNKGNVDFEPIGVDDLVTGQNRRVLRSDHQVPGVYSAKAWDSFVRAEIALVVEGATRGDWVLSEELDNPGEADSEDEVVDYELAQHLERAIREYYFRDYAENWLTFLGSVTPRRFGSLEEGVSILNQLARSDGPIAELMQATARNINLTDRDVSRLRGGNISPERMADAMSGYNRVAELDVRLADLRRFANPAEQQSVSEPMSQYLTVLSGAKNDLERIAASVDPAREAKNFAAGMLTGGAQSELYGGWVMTNGLLSGTEMRTRQAMEPFLIEPIRFAWGAVLTEARQQVQRDWRNNVLNVYRQQINGKFPFAANGPDAAVDDVAEFFRPDDGVLWNYIERDLSAFIDEERQGWEERRWLGLGLGFSQDFLRSLGGARHVSYSLFRRGGMDPDMTFHVYPVPVRGLSEMVLETNGHVYRYRNEPQEWRRFSWPGDADRIGARVSGVSQRGQVRAEQRATGHWGLFHLLRDAKISHEGGTVYLAEWELEGSNGSPVTVRFRVRADRQHNVFRRQLIGFGLPADPFAGVDIWAVNSSRGGR</sequence>
<dbReference type="CDD" id="cd00882">
    <property type="entry name" value="Ras_like_GTPase"/>
    <property type="match status" value="1"/>
</dbReference>
<dbReference type="InterPro" id="IPR027417">
    <property type="entry name" value="P-loop_NTPase"/>
</dbReference>
<reference evidence="7" key="1">
    <citation type="submission" date="2017-05" db="EMBL/GenBank/DDBJ databases">
        <authorList>
            <person name="Sharma S."/>
            <person name="Sidhu C."/>
            <person name="Pinnaka A.K."/>
        </authorList>
    </citation>
    <scope>NUCLEOTIDE SEQUENCE [LARGE SCALE GENOMIC DNA]</scope>
    <source>
        <strain evidence="7">AK93</strain>
    </source>
</reference>
<protein>
    <recommendedName>
        <fullName evidence="8">Type VI secretion system membrane subunit TssM</fullName>
    </recommendedName>
</protein>
<dbReference type="OrthoDB" id="9758229at2"/>
<dbReference type="AlphaFoldDB" id="A0A3E0WWZ1"/>
<feature type="domain" description="Type VI secretion system component TssM1 helical" evidence="5">
    <location>
        <begin position="964"/>
        <end position="1064"/>
    </location>
</feature>
<dbReference type="Pfam" id="PF06744">
    <property type="entry name" value="IcmF_C"/>
    <property type="match status" value="1"/>
</dbReference>
<dbReference type="InterPro" id="IPR017731">
    <property type="entry name" value="TssM1-like"/>
</dbReference>
<accession>A0A3E0WWZ1</accession>
<dbReference type="Gene3D" id="3.40.50.300">
    <property type="entry name" value="P-loop containing nucleotide triphosphate hydrolases"/>
    <property type="match status" value="1"/>
</dbReference>
<dbReference type="Pfam" id="PF14331">
    <property type="entry name" value="IcmF-related_N"/>
    <property type="match status" value="1"/>
</dbReference>
<feature type="transmembrane region" description="Helical" evidence="1">
    <location>
        <begin position="50"/>
        <end position="70"/>
    </location>
</feature>
<dbReference type="Pfam" id="PF06761">
    <property type="entry name" value="IcmF-related"/>
    <property type="match status" value="1"/>
</dbReference>
<evidence type="ECO:0000313" key="7">
    <source>
        <dbReference type="Proteomes" id="UP000256763"/>
    </source>
</evidence>
<gene>
    <name evidence="6" type="ORF">CAL65_10685</name>
</gene>
<evidence type="ECO:0000259" key="5">
    <source>
        <dbReference type="Pfam" id="PF21070"/>
    </source>
</evidence>
<feature type="domain" description="IcmF-related" evidence="3">
    <location>
        <begin position="498"/>
        <end position="822"/>
    </location>
</feature>
<organism evidence="6 7">
    <name type="scientific">Alkalilimnicola ehrlichii</name>
    <dbReference type="NCBI Taxonomy" id="351052"/>
    <lineage>
        <taxon>Bacteria</taxon>
        <taxon>Pseudomonadati</taxon>
        <taxon>Pseudomonadota</taxon>
        <taxon>Gammaproteobacteria</taxon>
        <taxon>Chromatiales</taxon>
        <taxon>Ectothiorhodospiraceae</taxon>
        <taxon>Alkalilimnicola</taxon>
    </lineage>
</organism>
<dbReference type="InterPro" id="IPR009612">
    <property type="entry name" value="IcmF-rel"/>
</dbReference>
<dbReference type="Proteomes" id="UP000256763">
    <property type="component" value="Unassembled WGS sequence"/>
</dbReference>
<comment type="caution">
    <text evidence="6">The sequence shown here is derived from an EMBL/GenBank/DDBJ whole genome shotgun (WGS) entry which is preliminary data.</text>
</comment>
<feature type="transmembrane region" description="Helical" evidence="1">
    <location>
        <begin position="440"/>
        <end position="464"/>
    </location>
</feature>
<feature type="domain" description="Type VI secretion system IcmF C-terminal" evidence="2">
    <location>
        <begin position="1072"/>
        <end position="1174"/>
    </location>
</feature>
<dbReference type="PANTHER" id="PTHR36153">
    <property type="entry name" value="INNER MEMBRANE PROTEIN-RELATED"/>
    <property type="match status" value="1"/>
</dbReference>
<dbReference type="InterPro" id="IPR025743">
    <property type="entry name" value="TssM1_N"/>
</dbReference>
<dbReference type="InterPro" id="IPR048677">
    <property type="entry name" value="TssM1_hel"/>
</dbReference>
<evidence type="ECO:0000259" key="3">
    <source>
        <dbReference type="Pfam" id="PF06761"/>
    </source>
</evidence>
<proteinExistence type="predicted"/>
<name>A0A3E0WWZ1_9GAMM</name>
<evidence type="ECO:0000259" key="4">
    <source>
        <dbReference type="Pfam" id="PF14331"/>
    </source>
</evidence>
<dbReference type="PANTHER" id="PTHR36153:SF1">
    <property type="entry name" value="TYPE VI SECRETION SYSTEM COMPONENT TSSM1"/>
    <property type="match status" value="1"/>
</dbReference>
<feature type="domain" description="Type VI secretion system component TssM1 N-terminal" evidence="4">
    <location>
        <begin position="193"/>
        <end position="446"/>
    </location>
</feature>
<keyword evidence="1" id="KW-1133">Transmembrane helix</keyword>
<keyword evidence="1" id="KW-0812">Transmembrane</keyword>
<keyword evidence="7" id="KW-1185">Reference proteome</keyword>
<keyword evidence="1" id="KW-0472">Membrane</keyword>
<dbReference type="RefSeq" id="WP_116301887.1">
    <property type="nucleotide sequence ID" value="NZ_NFZV01000007.1"/>
</dbReference>
<evidence type="ECO:0000259" key="2">
    <source>
        <dbReference type="Pfam" id="PF06744"/>
    </source>
</evidence>
<dbReference type="InterPro" id="IPR053156">
    <property type="entry name" value="T6SS_TssM-like"/>
</dbReference>
<dbReference type="Pfam" id="PF21070">
    <property type="entry name" value="IcmF_helical"/>
    <property type="match status" value="1"/>
</dbReference>
<dbReference type="NCBIfam" id="TIGR03348">
    <property type="entry name" value="VI_IcmF"/>
    <property type="match status" value="1"/>
</dbReference>
<evidence type="ECO:0000313" key="6">
    <source>
        <dbReference type="EMBL" id="RFA36437.1"/>
    </source>
</evidence>